<dbReference type="OrthoDB" id="5334845at2759"/>
<accession>A0A0D2NSQ0</accession>
<evidence type="ECO:0000313" key="2">
    <source>
        <dbReference type="Proteomes" id="UP000054270"/>
    </source>
</evidence>
<reference evidence="2" key="1">
    <citation type="submission" date="2014-04" db="EMBL/GenBank/DDBJ databases">
        <title>Evolutionary Origins and Diversification of the Mycorrhizal Mutualists.</title>
        <authorList>
            <consortium name="DOE Joint Genome Institute"/>
            <consortium name="Mycorrhizal Genomics Consortium"/>
            <person name="Kohler A."/>
            <person name="Kuo A."/>
            <person name="Nagy L.G."/>
            <person name="Floudas D."/>
            <person name="Copeland A."/>
            <person name="Barry K.W."/>
            <person name="Cichocki N."/>
            <person name="Veneault-Fourrey C."/>
            <person name="LaButti K."/>
            <person name="Lindquist E.A."/>
            <person name="Lipzen A."/>
            <person name="Lundell T."/>
            <person name="Morin E."/>
            <person name="Murat C."/>
            <person name="Riley R."/>
            <person name="Ohm R."/>
            <person name="Sun H."/>
            <person name="Tunlid A."/>
            <person name="Henrissat B."/>
            <person name="Grigoriev I.V."/>
            <person name="Hibbett D.S."/>
            <person name="Martin F."/>
        </authorList>
    </citation>
    <scope>NUCLEOTIDE SEQUENCE [LARGE SCALE GENOMIC DNA]</scope>
    <source>
        <strain evidence="2">FD-334 SS-4</strain>
    </source>
</reference>
<dbReference type="Proteomes" id="UP000054270">
    <property type="component" value="Unassembled WGS sequence"/>
</dbReference>
<proteinExistence type="predicted"/>
<dbReference type="STRING" id="945553.A0A0D2NSQ0"/>
<gene>
    <name evidence="1" type="ORF">HYPSUDRAFT_202600</name>
</gene>
<keyword evidence="2" id="KW-1185">Reference proteome</keyword>
<evidence type="ECO:0000313" key="1">
    <source>
        <dbReference type="EMBL" id="KJA21904.1"/>
    </source>
</evidence>
<protein>
    <submittedName>
        <fullName evidence="1">Uncharacterized protein</fullName>
    </submittedName>
</protein>
<dbReference type="AlphaFoldDB" id="A0A0D2NSQ0"/>
<name>A0A0D2NSQ0_HYPSF</name>
<dbReference type="EMBL" id="KN817554">
    <property type="protein sequence ID" value="KJA21904.1"/>
    <property type="molecule type" value="Genomic_DNA"/>
</dbReference>
<organism evidence="1 2">
    <name type="scientific">Hypholoma sublateritium (strain FD-334 SS-4)</name>
    <dbReference type="NCBI Taxonomy" id="945553"/>
    <lineage>
        <taxon>Eukaryota</taxon>
        <taxon>Fungi</taxon>
        <taxon>Dikarya</taxon>
        <taxon>Basidiomycota</taxon>
        <taxon>Agaricomycotina</taxon>
        <taxon>Agaricomycetes</taxon>
        <taxon>Agaricomycetidae</taxon>
        <taxon>Agaricales</taxon>
        <taxon>Agaricineae</taxon>
        <taxon>Strophariaceae</taxon>
        <taxon>Hypholoma</taxon>
    </lineage>
</organism>
<sequence length="112" mass="12209">MPSSASPTLLTPTVTQPCSRCVQKDGPKLVVTIVNENYPYTLAMLFAIWKLLGVMQKYLDQSLELQDLRFTFPALMTSLSTCTSSAWSVANVKCVPISHASLLGSSAARLAW</sequence>